<comment type="subunit">
    <text evidence="12">Homodimer. Interacts with IFIH1 (via the CARD domains), the interaction is inhibited by viral infection.</text>
</comment>
<evidence type="ECO:0000256" key="2">
    <source>
        <dbReference type="ARBA" id="ARBA00012110"/>
    </source>
</evidence>
<gene>
    <name evidence="18" type="ORF">OKIOD_LOCUS5210</name>
</gene>
<feature type="domain" description="DhaL" evidence="16">
    <location>
        <begin position="362"/>
        <end position="554"/>
    </location>
</feature>
<dbReference type="Gene3D" id="3.30.1180.20">
    <property type="entry name" value="Dihydroxyacetone kinase, domain 2"/>
    <property type="match status" value="1"/>
</dbReference>
<evidence type="ECO:0000256" key="12">
    <source>
        <dbReference type="ARBA" id="ARBA00046681"/>
    </source>
</evidence>
<dbReference type="Pfam" id="PF02733">
    <property type="entry name" value="Dak1"/>
    <property type="match status" value="1"/>
</dbReference>
<dbReference type="InterPro" id="IPR036117">
    <property type="entry name" value="DhaL_dom_sf"/>
</dbReference>
<dbReference type="EC" id="2.7.1.29" evidence="1"/>
<dbReference type="InterPro" id="IPR004007">
    <property type="entry name" value="DhaL_dom"/>
</dbReference>
<evidence type="ECO:0000313" key="19">
    <source>
        <dbReference type="Proteomes" id="UP001158576"/>
    </source>
</evidence>
<evidence type="ECO:0000256" key="11">
    <source>
        <dbReference type="ARBA" id="ARBA00045490"/>
    </source>
</evidence>
<dbReference type="Pfam" id="PF02734">
    <property type="entry name" value="Dak2"/>
    <property type="match status" value="1"/>
</dbReference>
<evidence type="ECO:0000256" key="7">
    <source>
        <dbReference type="ARBA" id="ARBA00022777"/>
    </source>
</evidence>
<dbReference type="SUPFAM" id="SSF101473">
    <property type="entry name" value="DhaL-like"/>
    <property type="match status" value="1"/>
</dbReference>
<keyword evidence="8" id="KW-0067">ATP-binding</keyword>
<keyword evidence="9" id="KW-0170">Cobalt</keyword>
<reference evidence="18 19" key="1">
    <citation type="submission" date="2021-04" db="EMBL/GenBank/DDBJ databases">
        <authorList>
            <person name="Bliznina A."/>
        </authorList>
    </citation>
    <scope>NUCLEOTIDE SEQUENCE [LARGE SCALE GENOMIC DNA]</scope>
</reference>
<dbReference type="EC" id="2.7.1.28" evidence="2"/>
<accession>A0ABN7S7Z6</accession>
<evidence type="ECO:0000313" key="18">
    <source>
        <dbReference type="EMBL" id="CAG5094542.1"/>
    </source>
</evidence>
<evidence type="ECO:0000256" key="10">
    <source>
        <dbReference type="ARBA" id="ARBA00032426"/>
    </source>
</evidence>
<dbReference type="PANTHER" id="PTHR28629">
    <property type="entry name" value="TRIOKINASE/FMN CYCLASE"/>
    <property type="match status" value="1"/>
</dbReference>
<evidence type="ECO:0000256" key="3">
    <source>
        <dbReference type="ARBA" id="ARBA00012578"/>
    </source>
</evidence>
<keyword evidence="5" id="KW-0808">Transferase</keyword>
<evidence type="ECO:0000259" key="16">
    <source>
        <dbReference type="PROSITE" id="PS51480"/>
    </source>
</evidence>
<dbReference type="InterPro" id="IPR050861">
    <property type="entry name" value="Dihydroxyacetone_Kinase"/>
</dbReference>
<keyword evidence="7" id="KW-0418">Kinase</keyword>
<evidence type="ECO:0000256" key="6">
    <source>
        <dbReference type="ARBA" id="ARBA00022741"/>
    </source>
</evidence>
<evidence type="ECO:0000256" key="1">
    <source>
        <dbReference type="ARBA" id="ARBA00012107"/>
    </source>
</evidence>
<evidence type="ECO:0000256" key="15">
    <source>
        <dbReference type="ARBA" id="ARBA00048898"/>
    </source>
</evidence>
<dbReference type="PROSITE" id="PS51480">
    <property type="entry name" value="DHAL"/>
    <property type="match status" value="1"/>
</dbReference>
<evidence type="ECO:0000256" key="8">
    <source>
        <dbReference type="ARBA" id="ARBA00022840"/>
    </source>
</evidence>
<dbReference type="Proteomes" id="UP001158576">
    <property type="component" value="Chromosome XSR"/>
</dbReference>
<comment type="function">
    <text evidence="11">Catalyzes both the phosphorylation of dihydroxyacetone and of glyceraldehyde, and the splitting of ribonucleoside diphosphate-X compounds among which FAD is the best substrate. Represses IFIH1-mediated cellular antiviral response.</text>
</comment>
<feature type="domain" description="DhaK" evidence="17">
    <location>
        <begin position="9"/>
        <end position="332"/>
    </location>
</feature>
<dbReference type="Gene3D" id="1.25.40.340">
    <property type="match status" value="1"/>
</dbReference>
<dbReference type="Gene3D" id="3.40.50.10440">
    <property type="entry name" value="Dihydroxyacetone kinase, domain 1"/>
    <property type="match status" value="1"/>
</dbReference>
<dbReference type="SMART" id="SM01120">
    <property type="entry name" value="Dak2"/>
    <property type="match status" value="1"/>
</dbReference>
<dbReference type="SUPFAM" id="SSF82549">
    <property type="entry name" value="DAK1/DegV-like"/>
    <property type="match status" value="1"/>
</dbReference>
<name>A0ABN7S7Z6_OIKDI</name>
<protein>
    <recommendedName>
        <fullName evidence="4">Triokinase/FMN cyclase</fullName>
        <ecNumber evidence="2">2.7.1.28</ecNumber>
        <ecNumber evidence="1">2.7.1.29</ecNumber>
        <ecNumber evidence="3">4.6.1.15</ecNumber>
    </recommendedName>
    <alternativeName>
        <fullName evidence="10">Bifunctional ATP-dependent dihydroxyacetone kinase/FAD-AMP lyase (cyclizing)</fullName>
    </alternativeName>
</protein>
<evidence type="ECO:0000259" key="17">
    <source>
        <dbReference type="PROSITE" id="PS51481"/>
    </source>
</evidence>
<sequence>MSRSGHLITDDDPVRCALTGLVRTTDKLGLLLHERVVYRRDWNAEEGKVAIVSGGGSGHEPFAAGLVGQGGLTAAVAGSVFASPPAGAVLAALRKVAGPGGVMLVVFNYTGDRINFGLAAERARAEGIRVSIHFVADDCALESEDKAVGRRGLLGGIAAIKTLGAAAEAGKDLEYMGKLFEEVTEESRLGTIGFAATGCSLPSGESGINLNPGEVELGLGVHGEPGIRKYKITSTRALVQELLKPVQRRIKLSPSDDLLLLINNLGGLTEIEQLNLITAIVEEIEAQNAKVSLVGSGHIMTSLDMAGANFSLLKMNTEIREFITAPCSFPAWPALTTPGGEIDTQETKETFDCPKTVNWGVSGVRAIVQKVCASLIASKDLLNELDAAAGDGDCGSTVALGAEAVLKAIDGLDCDPSAFFYRIASALENDMGGSSGSLLSLLFTAFATTIKISEEQFTAPVVIAALSSGCTQIMQIGRAAEQDRTMLDALCPALRELQSSADLNKAAKAARAGAEATKDMVARAGRASYCKERDSAKVPDAGSVMIAIAFEALA</sequence>
<dbReference type="EMBL" id="OU015569">
    <property type="protein sequence ID" value="CAG5094542.1"/>
    <property type="molecule type" value="Genomic_DNA"/>
</dbReference>
<dbReference type="PANTHER" id="PTHR28629:SF4">
    <property type="entry name" value="TRIOKINASE_FMN CYCLASE"/>
    <property type="match status" value="1"/>
</dbReference>
<dbReference type="PROSITE" id="PS51481">
    <property type="entry name" value="DHAK"/>
    <property type="match status" value="1"/>
</dbReference>
<organism evidence="18 19">
    <name type="scientific">Oikopleura dioica</name>
    <name type="common">Tunicate</name>
    <dbReference type="NCBI Taxonomy" id="34765"/>
    <lineage>
        <taxon>Eukaryota</taxon>
        <taxon>Metazoa</taxon>
        <taxon>Chordata</taxon>
        <taxon>Tunicata</taxon>
        <taxon>Appendicularia</taxon>
        <taxon>Copelata</taxon>
        <taxon>Oikopleuridae</taxon>
        <taxon>Oikopleura</taxon>
    </lineage>
</organism>
<evidence type="ECO:0000256" key="4">
    <source>
        <dbReference type="ARBA" id="ARBA00018932"/>
    </source>
</evidence>
<evidence type="ECO:0000256" key="5">
    <source>
        <dbReference type="ARBA" id="ARBA00022679"/>
    </source>
</evidence>
<dbReference type="EC" id="4.6.1.15" evidence="3"/>
<keyword evidence="6" id="KW-0547">Nucleotide-binding</keyword>
<proteinExistence type="predicted"/>
<dbReference type="InterPro" id="IPR004006">
    <property type="entry name" value="DhaK_dom"/>
</dbReference>
<comment type="catalytic activity">
    <reaction evidence="14">
        <text>FAD = riboflavin cyclic-4',5'-phosphate + AMP + H(+)</text>
        <dbReference type="Rhea" id="RHEA:13729"/>
        <dbReference type="ChEBI" id="CHEBI:15378"/>
        <dbReference type="ChEBI" id="CHEBI:57692"/>
        <dbReference type="ChEBI" id="CHEBI:76202"/>
        <dbReference type="ChEBI" id="CHEBI:456215"/>
        <dbReference type="EC" id="4.6.1.15"/>
    </reaction>
</comment>
<keyword evidence="19" id="KW-1185">Reference proteome</keyword>
<comment type="catalytic activity">
    <reaction evidence="13">
        <text>D-glyceraldehyde + ATP = D-glyceraldehyde 3-phosphate + ADP + H(+)</text>
        <dbReference type="Rhea" id="RHEA:13941"/>
        <dbReference type="ChEBI" id="CHEBI:15378"/>
        <dbReference type="ChEBI" id="CHEBI:17378"/>
        <dbReference type="ChEBI" id="CHEBI:30616"/>
        <dbReference type="ChEBI" id="CHEBI:59776"/>
        <dbReference type="ChEBI" id="CHEBI:456216"/>
        <dbReference type="EC" id="2.7.1.28"/>
    </reaction>
</comment>
<evidence type="ECO:0000256" key="14">
    <source>
        <dbReference type="ARBA" id="ARBA00048526"/>
    </source>
</evidence>
<evidence type="ECO:0000256" key="9">
    <source>
        <dbReference type="ARBA" id="ARBA00023285"/>
    </source>
</evidence>
<evidence type="ECO:0000256" key="13">
    <source>
        <dbReference type="ARBA" id="ARBA00047974"/>
    </source>
</evidence>
<comment type="catalytic activity">
    <reaction evidence="15">
        <text>dihydroxyacetone + ATP = dihydroxyacetone phosphate + ADP + H(+)</text>
        <dbReference type="Rhea" id="RHEA:15773"/>
        <dbReference type="ChEBI" id="CHEBI:15378"/>
        <dbReference type="ChEBI" id="CHEBI:16016"/>
        <dbReference type="ChEBI" id="CHEBI:30616"/>
        <dbReference type="ChEBI" id="CHEBI:57642"/>
        <dbReference type="ChEBI" id="CHEBI:456216"/>
        <dbReference type="EC" id="2.7.1.29"/>
    </reaction>
</comment>